<protein>
    <recommendedName>
        <fullName evidence="4">Glycosyltransferase</fullName>
    </recommendedName>
</protein>
<dbReference type="Gene3D" id="3.40.50.2000">
    <property type="entry name" value="Glycogen Phosphorylase B"/>
    <property type="match status" value="1"/>
</dbReference>
<organism evidence="2 3">
    <name type="scientific">Moorena producens 3L</name>
    <dbReference type="NCBI Taxonomy" id="489825"/>
    <lineage>
        <taxon>Bacteria</taxon>
        <taxon>Bacillati</taxon>
        <taxon>Cyanobacteriota</taxon>
        <taxon>Cyanophyceae</taxon>
        <taxon>Coleofasciculales</taxon>
        <taxon>Coleofasciculaceae</taxon>
        <taxon>Moorena</taxon>
    </lineage>
</organism>
<dbReference type="AlphaFoldDB" id="F4XZL1"/>
<proteinExistence type="predicted"/>
<keyword evidence="3" id="KW-1185">Reference proteome</keyword>
<evidence type="ECO:0000256" key="1">
    <source>
        <dbReference type="SAM" id="MobiDB-lite"/>
    </source>
</evidence>
<evidence type="ECO:0000313" key="3">
    <source>
        <dbReference type="Proteomes" id="UP000003959"/>
    </source>
</evidence>
<accession>F4XZL1</accession>
<evidence type="ECO:0008006" key="4">
    <source>
        <dbReference type="Google" id="ProtNLM"/>
    </source>
</evidence>
<feature type="region of interest" description="Disordered" evidence="1">
    <location>
        <begin position="37"/>
        <end position="61"/>
    </location>
</feature>
<sequence length="61" mass="6495">MFLSDREGFGLPIAEAASFGRFVVVSQGNQAGLEAGGSAIITVDPDQPREAEDQETPWKNS</sequence>
<evidence type="ECO:0000313" key="2">
    <source>
        <dbReference type="EMBL" id="EGJ30016.1"/>
    </source>
</evidence>
<dbReference type="SUPFAM" id="SSF53756">
    <property type="entry name" value="UDP-Glycosyltransferase/glycogen phosphorylase"/>
    <property type="match status" value="1"/>
</dbReference>
<gene>
    <name evidence="2" type="ORF">LYNGBM3L_58340</name>
</gene>
<dbReference type="HOGENOM" id="CLU_2917589_0_0_3"/>
<dbReference type="EMBL" id="GL890964">
    <property type="protein sequence ID" value="EGJ30016.1"/>
    <property type="molecule type" value="Genomic_DNA"/>
</dbReference>
<reference evidence="3" key="1">
    <citation type="journal article" date="2011" name="Proc. Natl. Acad. Sci. U.S.A.">
        <title>Genomic insights into the physiology and ecology of the marine filamentous cyanobacterium Lyngbya majuscula.</title>
        <authorList>
            <person name="Jones A.C."/>
            <person name="Monroe E.A."/>
            <person name="Podell S."/>
            <person name="Hess W.R."/>
            <person name="Klages S."/>
            <person name="Esquenazi E."/>
            <person name="Niessen S."/>
            <person name="Hoover H."/>
            <person name="Rothmann M."/>
            <person name="Lasken R.S."/>
            <person name="Yates J.R.III."/>
            <person name="Reinhardt R."/>
            <person name="Kube M."/>
            <person name="Burkart M.D."/>
            <person name="Allen E.E."/>
            <person name="Dorrestein P.C."/>
            <person name="Gerwick W.H."/>
            <person name="Gerwick L."/>
        </authorList>
    </citation>
    <scope>NUCLEOTIDE SEQUENCE [LARGE SCALE GENOMIC DNA]</scope>
    <source>
        <strain evidence="3">3L</strain>
    </source>
</reference>
<name>F4XZL1_9CYAN</name>
<dbReference type="Proteomes" id="UP000003959">
    <property type="component" value="Unassembled WGS sequence"/>
</dbReference>
<dbReference type="RefSeq" id="WP_008188549.1">
    <property type="nucleotide sequence ID" value="NZ_GL890964.1"/>
</dbReference>